<dbReference type="PROSITE" id="PS51648">
    <property type="entry name" value="YCGL"/>
    <property type="match status" value="1"/>
</dbReference>
<dbReference type="SUPFAM" id="SSF160191">
    <property type="entry name" value="YcgL-like"/>
    <property type="match status" value="1"/>
</dbReference>
<dbReference type="OrthoDB" id="7062382at2"/>
<sequence length="99" mass="11357">MLCAVYKTRKKEGMFLYVPKKEDFSAVPEALMAQFGRPELVMLLPLNKREALGRVDKATLIAALNDQGFYLQIPPRQEDWLAEHRSSLGLSSREETKKF</sequence>
<feature type="domain" description="YcgL" evidence="2">
    <location>
        <begin position="1"/>
        <end position="85"/>
    </location>
</feature>
<evidence type="ECO:0000256" key="1">
    <source>
        <dbReference type="HAMAP-Rule" id="MF_01866"/>
    </source>
</evidence>
<reference evidence="3 4" key="1">
    <citation type="submission" date="2018-08" db="EMBL/GenBank/DDBJ databases">
        <title>Salinimonas sediminis sp. nov., a piezophilic bacterium isolated from a deep-sea sediment sample from the New Britain Trench.</title>
        <authorList>
            <person name="Cao J."/>
        </authorList>
    </citation>
    <scope>NUCLEOTIDE SEQUENCE [LARGE SCALE GENOMIC DNA]</scope>
    <source>
        <strain evidence="3 4">N102</strain>
    </source>
</reference>
<dbReference type="Pfam" id="PF05166">
    <property type="entry name" value="YcgL"/>
    <property type="match status" value="1"/>
</dbReference>
<keyword evidence="4" id="KW-1185">Reference proteome</keyword>
<protein>
    <recommendedName>
        <fullName evidence="1">YcgL domain-containing protein D0Y50_12430</fullName>
    </recommendedName>
</protein>
<dbReference type="Gene3D" id="3.10.510.20">
    <property type="entry name" value="YcgL domain"/>
    <property type="match status" value="1"/>
</dbReference>
<dbReference type="InterPro" id="IPR038068">
    <property type="entry name" value="YcgL-like_sf"/>
</dbReference>
<proteinExistence type="inferred from homology"/>
<dbReference type="PANTHER" id="PTHR38109:SF1">
    <property type="entry name" value="PROTEIN YCGL"/>
    <property type="match status" value="1"/>
</dbReference>
<evidence type="ECO:0000259" key="2">
    <source>
        <dbReference type="PROSITE" id="PS51648"/>
    </source>
</evidence>
<dbReference type="EMBL" id="CP031769">
    <property type="protein sequence ID" value="AXR07085.1"/>
    <property type="molecule type" value="Genomic_DNA"/>
</dbReference>
<organism evidence="3 4">
    <name type="scientific">Salinimonas sediminis</name>
    <dbReference type="NCBI Taxonomy" id="2303538"/>
    <lineage>
        <taxon>Bacteria</taxon>
        <taxon>Pseudomonadati</taxon>
        <taxon>Pseudomonadota</taxon>
        <taxon>Gammaproteobacteria</taxon>
        <taxon>Alteromonadales</taxon>
        <taxon>Alteromonadaceae</taxon>
        <taxon>Alteromonas/Salinimonas group</taxon>
        <taxon>Salinimonas</taxon>
    </lineage>
</organism>
<dbReference type="AlphaFoldDB" id="A0A346NNH8"/>
<accession>A0A346NNH8</accession>
<dbReference type="RefSeq" id="WP_108568299.1">
    <property type="nucleotide sequence ID" value="NZ_CP031769.1"/>
</dbReference>
<name>A0A346NNH8_9ALTE</name>
<dbReference type="PANTHER" id="PTHR38109">
    <property type="entry name" value="PROTEIN YCGL"/>
    <property type="match status" value="1"/>
</dbReference>
<dbReference type="InterPro" id="IPR027354">
    <property type="entry name" value="YcgL_dom"/>
</dbReference>
<evidence type="ECO:0000313" key="4">
    <source>
        <dbReference type="Proteomes" id="UP000262073"/>
    </source>
</evidence>
<evidence type="ECO:0000313" key="3">
    <source>
        <dbReference type="EMBL" id="AXR07085.1"/>
    </source>
</evidence>
<dbReference type="KEGG" id="salm:D0Y50_12430"/>
<dbReference type="Proteomes" id="UP000262073">
    <property type="component" value="Chromosome"/>
</dbReference>
<gene>
    <name evidence="3" type="ORF">D0Y50_12430</name>
</gene>
<dbReference type="HAMAP" id="MF_01866">
    <property type="entry name" value="UPF0745"/>
    <property type="match status" value="1"/>
</dbReference>